<accession>A0A508YXI8</accession>
<dbReference type="EMBL" id="SSHM01000001">
    <property type="protein sequence ID" value="THC79439.1"/>
    <property type="molecule type" value="Genomic_DNA"/>
</dbReference>
<evidence type="ECO:0008006" key="6">
    <source>
        <dbReference type="Google" id="ProtNLM"/>
    </source>
</evidence>
<feature type="transmembrane region" description="Helical" evidence="1">
    <location>
        <begin position="233"/>
        <end position="251"/>
    </location>
</feature>
<evidence type="ECO:0000313" key="2">
    <source>
        <dbReference type="EMBL" id="NZA05513.1"/>
    </source>
</evidence>
<dbReference type="Proteomes" id="UP000552935">
    <property type="component" value="Unassembled WGS sequence"/>
</dbReference>
<evidence type="ECO:0000313" key="5">
    <source>
        <dbReference type="Proteomes" id="UP000552935"/>
    </source>
</evidence>
<comment type="caution">
    <text evidence="2">The sequence shown here is derived from an EMBL/GenBank/DDBJ whole genome shotgun (WGS) entry which is preliminary data.</text>
</comment>
<keyword evidence="1" id="KW-0472">Membrane</keyword>
<dbReference type="EMBL" id="JACCKI010000008">
    <property type="protein sequence ID" value="NZA05513.1"/>
    <property type="molecule type" value="Genomic_DNA"/>
</dbReference>
<evidence type="ECO:0000256" key="1">
    <source>
        <dbReference type="SAM" id="Phobius"/>
    </source>
</evidence>
<organism evidence="2 5">
    <name type="scientific">Lacticaseibacillus rhamnosus</name>
    <name type="common">Lactobacillus rhamnosus</name>
    <dbReference type="NCBI Taxonomy" id="47715"/>
    <lineage>
        <taxon>Bacteria</taxon>
        <taxon>Bacillati</taxon>
        <taxon>Bacillota</taxon>
        <taxon>Bacilli</taxon>
        <taxon>Lactobacillales</taxon>
        <taxon>Lactobacillaceae</taxon>
        <taxon>Lacticaseibacillus</taxon>
    </lineage>
</organism>
<feature type="transmembrane region" description="Helical" evidence="1">
    <location>
        <begin position="181"/>
        <end position="201"/>
    </location>
</feature>
<reference evidence="3 4" key="1">
    <citation type="submission" date="2019-04" db="EMBL/GenBank/DDBJ databases">
        <title>Genome Announcement to Ensure Probiotic Safety of Lactobacillus rhamnosus UBLR-58.</title>
        <authorList>
            <person name="Sulthana A."/>
            <person name="Lakshmi S.G."/>
            <person name="Madempudi R.S."/>
        </authorList>
    </citation>
    <scope>NUCLEOTIDE SEQUENCE [LARGE SCALE GENOMIC DNA]</scope>
    <source>
        <strain evidence="3 4">UBLR-58</strain>
    </source>
</reference>
<protein>
    <recommendedName>
        <fullName evidence="6">DUF1129 family protein</fullName>
    </recommendedName>
</protein>
<evidence type="ECO:0000313" key="3">
    <source>
        <dbReference type="EMBL" id="THC79439.1"/>
    </source>
</evidence>
<sequence length="261" mass="28726">MKKLNRLRTANDQLLKNIHGTDYTYTETVIQYLRGALFKDPYAIEHAISDLLATLIDAQQAGHRVASFFSDDPQTAADNILAELPRVSWWYLFDQYWPILMFLFSSSIFTMLVSQDNQLSLSNTIAPLTVVFAFLGLPFARGASFNKLSAKTIFGLLLVVTLLVIVPLILGYLTVSHSEFAFSHTTLTIICGSCAVLNLAVALSFRQIAKLFLGWSTIWLLALAGLLLPISAFTVGIAIAGVVLAALLLFYHPEPRSGLIA</sequence>
<proteinExistence type="predicted"/>
<evidence type="ECO:0000313" key="4">
    <source>
        <dbReference type="Proteomes" id="UP000307517"/>
    </source>
</evidence>
<name>A0A508YXI8_LACRH</name>
<keyword evidence="1" id="KW-1133">Transmembrane helix</keyword>
<gene>
    <name evidence="3" type="ORF">E6L36_02865</name>
    <name evidence="2" type="ORF">H0N82_10535</name>
</gene>
<feature type="transmembrane region" description="Helical" evidence="1">
    <location>
        <begin position="96"/>
        <end position="114"/>
    </location>
</feature>
<dbReference type="Proteomes" id="UP000307517">
    <property type="component" value="Unassembled WGS sequence"/>
</dbReference>
<dbReference type="RefSeq" id="WP_005692264.1">
    <property type="nucleotide sequence ID" value="NZ_CABFNI010000016.1"/>
</dbReference>
<keyword evidence="1" id="KW-0812">Transmembrane</keyword>
<feature type="transmembrane region" description="Helical" evidence="1">
    <location>
        <begin position="120"/>
        <end position="140"/>
    </location>
</feature>
<dbReference type="SUPFAM" id="SSF158560">
    <property type="entry name" value="BH3980-like"/>
    <property type="match status" value="1"/>
</dbReference>
<feature type="transmembrane region" description="Helical" evidence="1">
    <location>
        <begin position="208"/>
        <end position="227"/>
    </location>
</feature>
<reference evidence="2 5" key="2">
    <citation type="submission" date="2020-07" db="EMBL/GenBank/DDBJ databases">
        <title>Organ Donor 1.</title>
        <authorList>
            <person name="Marsh A.J."/>
            <person name="Azcarate-Peril M.A."/>
        </authorList>
    </citation>
    <scope>NUCLEOTIDE SEQUENCE [LARGE SCALE GENOMIC DNA]</scope>
    <source>
        <strain evidence="2 5">AMC0712</strain>
    </source>
</reference>
<dbReference type="AlphaFoldDB" id="A0A508YXI8"/>
<feature type="transmembrane region" description="Helical" evidence="1">
    <location>
        <begin position="152"/>
        <end position="175"/>
    </location>
</feature>